<dbReference type="SUPFAM" id="SSF54695">
    <property type="entry name" value="POZ domain"/>
    <property type="match status" value="1"/>
</dbReference>
<dbReference type="OrthoDB" id="546239at2759"/>
<protein>
    <recommendedName>
        <fullName evidence="9">BTB domain-containing protein</fullName>
    </recommendedName>
</protein>
<dbReference type="InterPro" id="IPR045005">
    <property type="entry name" value="BPM1-6"/>
</dbReference>
<dbReference type="PANTHER" id="PTHR26379:SF486">
    <property type="entry name" value="OS04G0625500 PROTEIN"/>
    <property type="match status" value="1"/>
</dbReference>
<dbReference type="InterPro" id="IPR056423">
    <property type="entry name" value="BACK_BPM_SPOP"/>
</dbReference>
<dbReference type="InterPro" id="IPR002083">
    <property type="entry name" value="MATH/TRAF_dom"/>
</dbReference>
<feature type="non-terminal residue" evidence="6">
    <location>
        <position position="359"/>
    </location>
</feature>
<feature type="domain" description="BTB" evidence="4">
    <location>
        <begin position="214"/>
        <end position="283"/>
    </location>
</feature>
<feature type="region of interest" description="Disordered" evidence="3">
    <location>
        <begin position="1"/>
        <end position="21"/>
    </location>
</feature>
<evidence type="ECO:0000313" key="7">
    <source>
        <dbReference type="EnsemblPlants" id="KQJ84710"/>
    </source>
</evidence>
<organism evidence="6">
    <name type="scientific">Brachypodium distachyon</name>
    <name type="common">Purple false brome</name>
    <name type="synonym">Trachynia distachya</name>
    <dbReference type="NCBI Taxonomy" id="15368"/>
    <lineage>
        <taxon>Eukaryota</taxon>
        <taxon>Viridiplantae</taxon>
        <taxon>Streptophyta</taxon>
        <taxon>Embryophyta</taxon>
        <taxon>Tracheophyta</taxon>
        <taxon>Spermatophyta</taxon>
        <taxon>Magnoliopsida</taxon>
        <taxon>Liliopsida</taxon>
        <taxon>Poales</taxon>
        <taxon>Poaceae</taxon>
        <taxon>BOP clade</taxon>
        <taxon>Pooideae</taxon>
        <taxon>Stipodae</taxon>
        <taxon>Brachypodieae</taxon>
        <taxon>Brachypodium</taxon>
    </lineage>
</organism>
<evidence type="ECO:0000256" key="3">
    <source>
        <dbReference type="SAM" id="MobiDB-lite"/>
    </source>
</evidence>
<evidence type="ECO:0000256" key="1">
    <source>
        <dbReference type="ARBA" id="ARBA00004906"/>
    </source>
</evidence>
<dbReference type="InterPro" id="IPR008974">
    <property type="entry name" value="TRAF-like"/>
</dbReference>
<evidence type="ECO:0008006" key="9">
    <source>
        <dbReference type="Google" id="ProtNLM"/>
    </source>
</evidence>
<dbReference type="AlphaFoldDB" id="A0A0Q3EA33"/>
<dbReference type="Gene3D" id="2.60.210.10">
    <property type="entry name" value="Apoptosis, Tumor Necrosis Factor Receptor Associated Protein 2, Chain A"/>
    <property type="match status" value="1"/>
</dbReference>
<accession>A0A0Q3EA33</accession>
<evidence type="ECO:0000313" key="6">
    <source>
        <dbReference type="EMBL" id="KQJ84710.1"/>
    </source>
</evidence>
<evidence type="ECO:0000259" key="5">
    <source>
        <dbReference type="PROSITE" id="PS50144"/>
    </source>
</evidence>
<dbReference type="GO" id="GO:0016567">
    <property type="term" value="P:protein ubiquitination"/>
    <property type="evidence" value="ECO:0007669"/>
    <property type="project" value="InterPro"/>
</dbReference>
<dbReference type="Gene3D" id="1.25.40.420">
    <property type="match status" value="1"/>
</dbReference>
<dbReference type="Pfam" id="PF24570">
    <property type="entry name" value="BACK_BPM_SPOP"/>
    <property type="match status" value="1"/>
</dbReference>
<feature type="compositionally biased region" description="Low complexity" evidence="3">
    <location>
        <begin position="1"/>
        <end position="11"/>
    </location>
</feature>
<keyword evidence="8" id="KW-1185">Reference proteome</keyword>
<sequence>MGNSSSSSTTSEANELPPSRSRCTVQRFTTTHDFQLANYRLLLDAAAGMDAGWFRESGTFRIGGHSWNIRLFPNGSTEGLAGNASVFLYFLSVGPGNLDVSTRFSMNVVEKEGRPKLTDFPLLDSTFSPASYEFNRGVNAPSPPVLTWGYRVFFKNSDLMPCSHLDDNGTLTVRCVITVIKKSRTKLKTHAAVAPPQPNFQDHLGQMLKDGLGRTVTFNVGGQVFRAHKCLLAARSPVFRAELFGPTKEEESAQCIIQIDDMEPSIFEALLHFLYTDCVTDDYRQGKTENLQHLMVVADRIKTKTVATTLVLAQQHGCRALKKACVEFIMASGDRLRAVRKTDGFSHLLASCPRLVKQI</sequence>
<reference evidence="6 7" key="1">
    <citation type="journal article" date="2010" name="Nature">
        <title>Genome sequencing and analysis of the model grass Brachypodium distachyon.</title>
        <authorList>
            <consortium name="International Brachypodium Initiative"/>
        </authorList>
    </citation>
    <scope>NUCLEOTIDE SEQUENCE [LARGE SCALE GENOMIC DNA]</scope>
    <source>
        <strain evidence="6 7">Bd21</strain>
    </source>
</reference>
<dbReference type="Proteomes" id="UP000008810">
    <property type="component" value="Chromosome 5"/>
</dbReference>
<evidence type="ECO:0000256" key="2">
    <source>
        <dbReference type="ARBA" id="ARBA00010846"/>
    </source>
</evidence>
<dbReference type="EMBL" id="CM000884">
    <property type="protein sequence ID" value="KQJ84710.1"/>
    <property type="molecule type" value="Genomic_DNA"/>
</dbReference>
<comment type="similarity">
    <text evidence="2">Belongs to the Tdpoz family.</text>
</comment>
<dbReference type="SUPFAM" id="SSF49599">
    <property type="entry name" value="TRAF domain-like"/>
    <property type="match status" value="1"/>
</dbReference>
<dbReference type="SMART" id="SM00225">
    <property type="entry name" value="BTB"/>
    <property type="match status" value="1"/>
</dbReference>
<feature type="domain" description="MATH" evidence="5">
    <location>
        <begin position="29"/>
        <end position="177"/>
    </location>
</feature>
<dbReference type="CDD" id="cd00121">
    <property type="entry name" value="MATH"/>
    <property type="match status" value="1"/>
</dbReference>
<evidence type="ECO:0000313" key="8">
    <source>
        <dbReference type="Proteomes" id="UP000008810"/>
    </source>
</evidence>
<dbReference type="EnsemblPlants" id="KQJ84710">
    <property type="protein sequence ID" value="KQJ84710"/>
    <property type="gene ID" value="BRADI_5g22383v3"/>
</dbReference>
<dbReference type="Gene3D" id="3.30.710.10">
    <property type="entry name" value="Potassium Channel Kv1.1, Chain A"/>
    <property type="match status" value="1"/>
</dbReference>
<dbReference type="Pfam" id="PF22486">
    <property type="entry name" value="MATH_2"/>
    <property type="match status" value="1"/>
</dbReference>
<reference evidence="6" key="2">
    <citation type="submission" date="2017-06" db="EMBL/GenBank/DDBJ databases">
        <title>WGS assembly of Brachypodium distachyon.</title>
        <authorList>
            <consortium name="The International Brachypodium Initiative"/>
            <person name="Lucas S."/>
            <person name="Harmon-Smith M."/>
            <person name="Lail K."/>
            <person name="Tice H."/>
            <person name="Grimwood J."/>
            <person name="Bruce D."/>
            <person name="Barry K."/>
            <person name="Shu S."/>
            <person name="Lindquist E."/>
            <person name="Wang M."/>
            <person name="Pitluck S."/>
            <person name="Vogel J.P."/>
            <person name="Garvin D.F."/>
            <person name="Mockler T.C."/>
            <person name="Schmutz J."/>
            <person name="Rokhsar D."/>
            <person name="Bevan M.W."/>
        </authorList>
    </citation>
    <scope>NUCLEOTIDE SEQUENCE</scope>
    <source>
        <strain evidence="6">Bd21</strain>
    </source>
</reference>
<dbReference type="InParanoid" id="A0A0Q3EA33"/>
<gene>
    <name evidence="6" type="ORF">BRADI_5g22383v3</name>
</gene>
<dbReference type="PANTHER" id="PTHR26379">
    <property type="entry name" value="BTB/POZ AND MATH DOMAIN-CONTAINING PROTEIN 1"/>
    <property type="match status" value="1"/>
</dbReference>
<evidence type="ECO:0000259" key="4">
    <source>
        <dbReference type="PROSITE" id="PS50097"/>
    </source>
</evidence>
<dbReference type="PROSITE" id="PS50097">
    <property type="entry name" value="BTB"/>
    <property type="match status" value="1"/>
</dbReference>
<dbReference type="InterPro" id="IPR000210">
    <property type="entry name" value="BTB/POZ_dom"/>
</dbReference>
<reference evidence="7" key="3">
    <citation type="submission" date="2018-08" db="UniProtKB">
        <authorList>
            <consortium name="EnsemblPlants"/>
        </authorList>
    </citation>
    <scope>IDENTIFICATION</scope>
    <source>
        <strain evidence="7">cv. Bd21</strain>
    </source>
</reference>
<dbReference type="PROSITE" id="PS50144">
    <property type="entry name" value="MATH"/>
    <property type="match status" value="1"/>
</dbReference>
<proteinExistence type="inferred from homology"/>
<dbReference type="InterPro" id="IPR011333">
    <property type="entry name" value="SKP1/BTB/POZ_sf"/>
</dbReference>
<name>A0A0Q3EA33_BRADI</name>
<dbReference type="Gramene" id="KQJ84710">
    <property type="protein sequence ID" value="KQJ84710"/>
    <property type="gene ID" value="BRADI_5g22383v3"/>
</dbReference>
<comment type="pathway">
    <text evidence="1">Protein modification; protein ubiquitination.</text>
</comment>